<dbReference type="Pfam" id="PF21332">
    <property type="entry name" value="AmiR_N"/>
    <property type="match status" value="1"/>
</dbReference>
<evidence type="ECO:0000259" key="1">
    <source>
        <dbReference type="PROSITE" id="PS50921"/>
    </source>
</evidence>
<dbReference type="AlphaFoldDB" id="A9CZG7"/>
<dbReference type="InterPro" id="IPR005561">
    <property type="entry name" value="ANTAR"/>
</dbReference>
<sequence>MTTFRLKDLRDLSVIVVHPLDQDGKALLDQLNRIGCRTELVWPPTKALPPGTDIVIAGVFFEWQNELKAMLKKTKASSPTVLAIVNYENPAMLQNVLELGAFAVISKPIREFGMLINLVVARSKWEESIQLAEKSVRLQKKIVAQKNIASAKEIIMELQSISESEAYRVLRSKAMAKRVSIEEMAVAVINANDLLSKGIDRV</sequence>
<reference evidence="2 3" key="2">
    <citation type="submission" date="2012-06" db="EMBL/GenBank/DDBJ databases">
        <authorList>
            <person name="Fiebig A."/>
        </authorList>
    </citation>
    <scope>NUCLEOTIDE SEQUENCE [LARGE SCALE GENOMIC DNA]</scope>
    <source>
        <strain evidence="2 3">DFL-43</strain>
    </source>
</reference>
<dbReference type="InterPro" id="IPR036388">
    <property type="entry name" value="WH-like_DNA-bd_sf"/>
</dbReference>
<organism evidence="2 3">
    <name type="scientific">Hoeflea phototrophica (strain DSM 17068 / NCIMB 14078 / DFL-43)</name>
    <dbReference type="NCBI Taxonomy" id="411684"/>
    <lineage>
        <taxon>Bacteria</taxon>
        <taxon>Pseudomonadati</taxon>
        <taxon>Pseudomonadota</taxon>
        <taxon>Alphaproteobacteria</taxon>
        <taxon>Hyphomicrobiales</taxon>
        <taxon>Rhizobiaceae</taxon>
        <taxon>Hoeflea</taxon>
    </lineage>
</organism>
<dbReference type="Gene3D" id="1.10.10.10">
    <property type="entry name" value="Winged helix-like DNA-binding domain superfamily/Winged helix DNA-binding domain"/>
    <property type="match status" value="1"/>
</dbReference>
<dbReference type="SMART" id="SM01012">
    <property type="entry name" value="ANTAR"/>
    <property type="match status" value="1"/>
</dbReference>
<dbReference type="SUPFAM" id="SSF52172">
    <property type="entry name" value="CheY-like"/>
    <property type="match status" value="1"/>
</dbReference>
<keyword evidence="3" id="KW-1185">Reference proteome</keyword>
<dbReference type="InterPro" id="IPR008327">
    <property type="entry name" value="Sig_transdc_resp-reg_antiterm"/>
</dbReference>
<dbReference type="Pfam" id="PF03861">
    <property type="entry name" value="ANTAR"/>
    <property type="match status" value="1"/>
</dbReference>
<feature type="domain" description="ANTAR" evidence="1">
    <location>
        <begin position="128"/>
        <end position="189"/>
    </location>
</feature>
<gene>
    <name evidence="2" type="ORF">HPDFL43_01175</name>
</gene>
<dbReference type="PROSITE" id="PS50921">
    <property type="entry name" value="ANTAR"/>
    <property type="match status" value="1"/>
</dbReference>
<dbReference type="EMBL" id="ABIA03000002">
    <property type="protein sequence ID" value="EDQ34766.2"/>
    <property type="molecule type" value="Genomic_DNA"/>
</dbReference>
<name>A9CZG7_HOEPD</name>
<reference evidence="2 3" key="1">
    <citation type="submission" date="2007-10" db="EMBL/GenBank/DDBJ databases">
        <authorList>
            <person name="Wagner-Dobler I."/>
            <person name="Ferriera S."/>
            <person name="Johnson J."/>
            <person name="Kravitz S."/>
            <person name="Beeson K."/>
            <person name="Sutton G."/>
            <person name="Rogers Y.-H."/>
            <person name="Friedman R."/>
            <person name="Frazier M."/>
            <person name="Venter J.C."/>
        </authorList>
    </citation>
    <scope>NUCLEOTIDE SEQUENCE [LARGE SCALE GENOMIC DNA]</scope>
    <source>
        <strain evidence="2 3">DFL-43</strain>
    </source>
</reference>
<comment type="caution">
    <text evidence="2">The sequence shown here is derived from an EMBL/GenBank/DDBJ whole genome shotgun (WGS) entry which is preliminary data.</text>
</comment>
<dbReference type="PIRSF" id="PIRSF036382">
    <property type="entry name" value="RR_antiterm"/>
    <property type="match status" value="1"/>
</dbReference>
<proteinExistence type="predicted"/>
<dbReference type="STRING" id="411684.HPDFL43_01175"/>
<protein>
    <submittedName>
        <fullName evidence="2">Response regulator with putative antiterminator output domain protein</fullName>
    </submittedName>
</protein>
<dbReference type="InterPro" id="IPR011006">
    <property type="entry name" value="CheY-like_superfamily"/>
</dbReference>
<dbReference type="Proteomes" id="UP000004291">
    <property type="component" value="Chromosome"/>
</dbReference>
<evidence type="ECO:0000313" key="3">
    <source>
        <dbReference type="Proteomes" id="UP000004291"/>
    </source>
</evidence>
<evidence type="ECO:0000313" key="2">
    <source>
        <dbReference type="EMBL" id="EDQ34766.2"/>
    </source>
</evidence>
<accession>A9CZG7</accession>
<dbReference type="OrthoDB" id="7366028at2"/>
<dbReference type="GO" id="GO:0003723">
    <property type="term" value="F:RNA binding"/>
    <property type="evidence" value="ECO:0007669"/>
    <property type="project" value="InterPro"/>
</dbReference>
<dbReference type="eggNOG" id="COG3707">
    <property type="taxonomic scope" value="Bacteria"/>
</dbReference>
<dbReference type="Gene3D" id="3.40.50.2300">
    <property type="match status" value="1"/>
</dbReference>
<dbReference type="RefSeq" id="WP_040449047.1">
    <property type="nucleotide sequence ID" value="NZ_CM002917.1"/>
</dbReference>
<dbReference type="HOGENOM" id="CLU_108803_1_0_5"/>
<dbReference type="InterPro" id="IPR049021">
    <property type="entry name" value="AmiR_N"/>
</dbReference>